<dbReference type="OrthoDB" id="422574at2759"/>
<keyword evidence="11" id="KW-1185">Reference proteome</keyword>
<dbReference type="PROSITE" id="PS50404">
    <property type="entry name" value="GST_NTER"/>
    <property type="match status" value="1"/>
</dbReference>
<sequence length="227" mass="26125">MVIKVYVDLGSQPCRALVVFLKHSSIPHEIVELDLGKGDQKKPEFAAINPLKQFPAIKDGDFCLAETVAIFRYLTTQFPKSFSDHWYPADPHRRAKVDEYLSFHHQGIRAPVDAVFMTEVMLPIITGKPLSPEKMKEEEKVMREALAKFERVFLAGKPYILGDEISFADIMFVSEMIQNTVSGRHVTEGNENLKAYVDRVKDNLNPIFDQVFDVIYKWREDYLSKKK</sequence>
<dbReference type="PROSITE" id="PS50405">
    <property type="entry name" value="GST_CTER"/>
    <property type="match status" value="1"/>
</dbReference>
<dbReference type="CDD" id="cd03183">
    <property type="entry name" value="GST_C_Theta"/>
    <property type="match status" value="1"/>
</dbReference>
<dbReference type="Gene3D" id="3.40.30.10">
    <property type="entry name" value="Glutaredoxin"/>
    <property type="match status" value="1"/>
</dbReference>
<evidence type="ECO:0000256" key="1">
    <source>
        <dbReference type="ARBA" id="ARBA00004496"/>
    </source>
</evidence>
<comment type="subcellular location">
    <subcellularLocation>
        <location evidence="1">Cytoplasm</location>
    </subcellularLocation>
</comment>
<dbReference type="PANTHER" id="PTHR43917">
    <property type="match status" value="1"/>
</dbReference>
<dbReference type="Proteomes" id="UP000007110">
    <property type="component" value="Unassembled WGS sequence"/>
</dbReference>
<evidence type="ECO:0000256" key="2">
    <source>
        <dbReference type="ARBA" id="ARBA00009899"/>
    </source>
</evidence>
<dbReference type="Gene3D" id="1.20.1050.10">
    <property type="match status" value="1"/>
</dbReference>
<dbReference type="SFLD" id="SFLDG00358">
    <property type="entry name" value="Main_(cytGST)"/>
    <property type="match status" value="1"/>
</dbReference>
<dbReference type="PANTHER" id="PTHR43917:SF8">
    <property type="entry name" value="GH16740P-RELATED"/>
    <property type="match status" value="1"/>
</dbReference>
<reference evidence="11" key="1">
    <citation type="submission" date="2015-02" db="EMBL/GenBank/DDBJ databases">
        <title>Genome sequencing for Strongylocentrotus purpuratus.</title>
        <authorList>
            <person name="Murali S."/>
            <person name="Liu Y."/>
            <person name="Vee V."/>
            <person name="English A."/>
            <person name="Wang M."/>
            <person name="Skinner E."/>
            <person name="Han Y."/>
            <person name="Muzny D.M."/>
            <person name="Worley K.C."/>
            <person name="Gibbs R.A."/>
        </authorList>
    </citation>
    <scope>NUCLEOTIDE SEQUENCE</scope>
</reference>
<comment type="catalytic activity">
    <reaction evidence="7">
        <text>RX + glutathione = an S-substituted glutathione + a halide anion + H(+)</text>
        <dbReference type="Rhea" id="RHEA:16437"/>
        <dbReference type="ChEBI" id="CHEBI:15378"/>
        <dbReference type="ChEBI" id="CHEBI:16042"/>
        <dbReference type="ChEBI" id="CHEBI:17792"/>
        <dbReference type="ChEBI" id="CHEBI:57925"/>
        <dbReference type="ChEBI" id="CHEBI:90779"/>
        <dbReference type="EC" id="2.5.1.18"/>
    </reaction>
</comment>
<dbReference type="InParanoid" id="A0A7M7TGT0"/>
<dbReference type="FunFam" id="3.40.30.10:FF:000176">
    <property type="entry name" value="Glutathione S-transferase theta-1"/>
    <property type="match status" value="1"/>
</dbReference>
<dbReference type="SUPFAM" id="SSF52833">
    <property type="entry name" value="Thioredoxin-like"/>
    <property type="match status" value="1"/>
</dbReference>
<evidence type="ECO:0000256" key="4">
    <source>
        <dbReference type="ARBA" id="ARBA00012452"/>
    </source>
</evidence>
<dbReference type="InterPro" id="IPR010987">
    <property type="entry name" value="Glutathione-S-Trfase_C-like"/>
</dbReference>
<dbReference type="InterPro" id="IPR051369">
    <property type="entry name" value="GST_Theta"/>
</dbReference>
<evidence type="ECO:0000256" key="3">
    <source>
        <dbReference type="ARBA" id="ARBA00011738"/>
    </source>
</evidence>
<keyword evidence="5" id="KW-0963">Cytoplasm</keyword>
<reference evidence="10" key="2">
    <citation type="submission" date="2021-01" db="UniProtKB">
        <authorList>
            <consortium name="EnsemblMetazoa"/>
        </authorList>
    </citation>
    <scope>IDENTIFICATION</scope>
</reference>
<comment type="subunit">
    <text evidence="3">Homodimer.</text>
</comment>
<keyword evidence="6" id="KW-0808">Transferase</keyword>
<evidence type="ECO:0000259" key="9">
    <source>
        <dbReference type="PROSITE" id="PS50405"/>
    </source>
</evidence>
<dbReference type="EnsemblMetazoa" id="XM_785130">
    <property type="protein sequence ID" value="XP_790223"/>
    <property type="gene ID" value="LOC585297"/>
</dbReference>
<evidence type="ECO:0000256" key="6">
    <source>
        <dbReference type="ARBA" id="ARBA00022679"/>
    </source>
</evidence>
<dbReference type="SFLD" id="SFLDS00019">
    <property type="entry name" value="Glutathione_Transferase_(cytos"/>
    <property type="match status" value="1"/>
</dbReference>
<dbReference type="OMA" id="TQRICEF"/>
<dbReference type="InterPro" id="IPR004045">
    <property type="entry name" value="Glutathione_S-Trfase_N"/>
</dbReference>
<evidence type="ECO:0000259" key="8">
    <source>
        <dbReference type="PROSITE" id="PS50404"/>
    </source>
</evidence>
<accession>A0A7M7TGT0</accession>
<dbReference type="GeneID" id="585297"/>
<dbReference type="FunFam" id="1.20.1050.10:FF:000008">
    <property type="entry name" value="Glutathione S-transferase theta-1"/>
    <property type="match status" value="1"/>
</dbReference>
<feature type="domain" description="GST N-terminal" evidence="8">
    <location>
        <begin position="1"/>
        <end position="82"/>
    </location>
</feature>
<evidence type="ECO:0000313" key="11">
    <source>
        <dbReference type="Proteomes" id="UP000007110"/>
    </source>
</evidence>
<feature type="domain" description="GST C-terminal" evidence="9">
    <location>
        <begin position="90"/>
        <end position="227"/>
    </location>
</feature>
<dbReference type="KEGG" id="spu:585297"/>
<dbReference type="GO" id="GO:0006749">
    <property type="term" value="P:glutathione metabolic process"/>
    <property type="evidence" value="ECO:0000318"/>
    <property type="project" value="GO_Central"/>
</dbReference>
<dbReference type="EC" id="2.5.1.18" evidence="4"/>
<dbReference type="Pfam" id="PF00043">
    <property type="entry name" value="GST_C"/>
    <property type="match status" value="1"/>
</dbReference>
<dbReference type="InterPro" id="IPR040077">
    <property type="entry name" value="GST_C_Theta"/>
</dbReference>
<dbReference type="InterPro" id="IPR040079">
    <property type="entry name" value="Glutathione_S-Trfase"/>
</dbReference>
<dbReference type="SUPFAM" id="SSF47616">
    <property type="entry name" value="GST C-terminal domain-like"/>
    <property type="match status" value="1"/>
</dbReference>
<dbReference type="AlphaFoldDB" id="A0A7M7TGT0"/>
<evidence type="ECO:0000313" key="10">
    <source>
        <dbReference type="EnsemblMetazoa" id="XP_790223"/>
    </source>
</evidence>
<dbReference type="GO" id="GO:0005737">
    <property type="term" value="C:cytoplasm"/>
    <property type="evidence" value="ECO:0000318"/>
    <property type="project" value="GO_Central"/>
</dbReference>
<name>A0A7M7TGT0_STRPU</name>
<organism evidence="10 11">
    <name type="scientific">Strongylocentrotus purpuratus</name>
    <name type="common">Purple sea urchin</name>
    <dbReference type="NCBI Taxonomy" id="7668"/>
    <lineage>
        <taxon>Eukaryota</taxon>
        <taxon>Metazoa</taxon>
        <taxon>Echinodermata</taxon>
        <taxon>Eleutherozoa</taxon>
        <taxon>Echinozoa</taxon>
        <taxon>Echinoidea</taxon>
        <taxon>Euechinoidea</taxon>
        <taxon>Echinacea</taxon>
        <taxon>Camarodonta</taxon>
        <taxon>Echinidea</taxon>
        <taxon>Strongylocentrotidae</taxon>
        <taxon>Strongylocentrotus</taxon>
    </lineage>
</organism>
<proteinExistence type="inferred from homology"/>
<dbReference type="GO" id="GO:0004364">
    <property type="term" value="F:glutathione transferase activity"/>
    <property type="evidence" value="ECO:0000318"/>
    <property type="project" value="GO_Central"/>
</dbReference>
<dbReference type="InterPro" id="IPR004046">
    <property type="entry name" value="GST_C"/>
</dbReference>
<dbReference type="Pfam" id="PF02798">
    <property type="entry name" value="GST_N"/>
    <property type="match status" value="1"/>
</dbReference>
<evidence type="ECO:0000256" key="5">
    <source>
        <dbReference type="ARBA" id="ARBA00022490"/>
    </source>
</evidence>
<dbReference type="RefSeq" id="XP_790223.2">
    <property type="nucleotide sequence ID" value="XM_785130.5"/>
</dbReference>
<dbReference type="InterPro" id="IPR036282">
    <property type="entry name" value="Glutathione-S-Trfase_C_sf"/>
</dbReference>
<dbReference type="InterPro" id="IPR036249">
    <property type="entry name" value="Thioredoxin-like_sf"/>
</dbReference>
<protein>
    <recommendedName>
        <fullName evidence="4">glutathione transferase</fullName>
        <ecNumber evidence="4">2.5.1.18</ecNumber>
    </recommendedName>
</protein>
<evidence type="ECO:0000256" key="7">
    <source>
        <dbReference type="ARBA" id="ARBA00047960"/>
    </source>
</evidence>
<comment type="similarity">
    <text evidence="2">Belongs to the GST superfamily. Theta family.</text>
</comment>